<dbReference type="InterPro" id="IPR012173">
    <property type="entry name" value="Mpp10"/>
</dbReference>
<dbReference type="GO" id="GO:0032040">
    <property type="term" value="C:small-subunit processome"/>
    <property type="evidence" value="ECO:0007669"/>
    <property type="project" value="TreeGrafter"/>
</dbReference>
<dbReference type="PANTHER" id="PTHR17039">
    <property type="entry name" value="U3 SMALL NUCLEOLAR RIBONUCLEOPROTEIN PROTEIN MPP10"/>
    <property type="match status" value="1"/>
</dbReference>
<evidence type="ECO:0000313" key="7">
    <source>
        <dbReference type="EMBL" id="KAF9764053.1"/>
    </source>
</evidence>
<comment type="caution">
    <text evidence="7">The sequence shown here is derived from an EMBL/GenBank/DDBJ whole genome shotgun (WGS) entry which is preliminary data.</text>
</comment>
<dbReference type="Proteomes" id="UP000740883">
    <property type="component" value="Unassembled WGS sequence"/>
</dbReference>
<evidence type="ECO:0000256" key="2">
    <source>
        <dbReference type="ARBA" id="ARBA00022517"/>
    </source>
</evidence>
<evidence type="ECO:0000313" key="8">
    <source>
        <dbReference type="Proteomes" id="UP000740883"/>
    </source>
</evidence>
<evidence type="ECO:0000256" key="4">
    <source>
        <dbReference type="ARBA" id="ARBA00023242"/>
    </source>
</evidence>
<keyword evidence="4" id="KW-0539">Nucleus</keyword>
<keyword evidence="3" id="KW-0698">rRNA processing</keyword>
<organism evidence="7 8">
    <name type="scientific">Nosema granulosis</name>
    <dbReference type="NCBI Taxonomy" id="83296"/>
    <lineage>
        <taxon>Eukaryota</taxon>
        <taxon>Fungi</taxon>
        <taxon>Fungi incertae sedis</taxon>
        <taxon>Microsporidia</taxon>
        <taxon>Nosematidae</taxon>
        <taxon>Nosema</taxon>
    </lineage>
</organism>
<protein>
    <submittedName>
        <fullName evidence="7">U3 small nucleolar ribonucleoprotein MPP10</fullName>
    </submittedName>
</protein>
<keyword evidence="5 7" id="KW-0687">Ribonucleoprotein</keyword>
<sequence>MSNLKEIEQELVKKKDWQLMGEVDEFKRPANSLLSKKDIDFDVSEQFEPISSKQNLDIQRLTLQRLREGTFDNYSYSFKEEVVVEEEGCEDGDILELYNEIESELLKISDFGSLGFLPDVKIEIKEEKMKEPKKKLKAKDLEKIKNVTVLK</sequence>
<accession>A0A9P6L045</accession>
<evidence type="ECO:0000256" key="1">
    <source>
        <dbReference type="ARBA" id="ARBA00004604"/>
    </source>
</evidence>
<evidence type="ECO:0000256" key="5">
    <source>
        <dbReference type="ARBA" id="ARBA00023274"/>
    </source>
</evidence>
<dbReference type="Pfam" id="PF04006">
    <property type="entry name" value="Mpp10"/>
    <property type="match status" value="1"/>
</dbReference>
<dbReference type="PANTHER" id="PTHR17039:SF0">
    <property type="entry name" value="U3 SMALL NUCLEOLAR RIBONUCLEOPROTEIN PROTEIN MPP10"/>
    <property type="match status" value="1"/>
</dbReference>
<evidence type="ECO:0000256" key="3">
    <source>
        <dbReference type="ARBA" id="ARBA00022552"/>
    </source>
</evidence>
<name>A0A9P6L045_9MICR</name>
<keyword evidence="8" id="KW-1185">Reference proteome</keyword>
<gene>
    <name evidence="7" type="primary">Mphosph10</name>
    <name evidence="7" type="ORF">NGRA_0881</name>
</gene>
<dbReference type="GO" id="GO:0005732">
    <property type="term" value="C:sno(s)RNA-containing ribonucleoprotein complex"/>
    <property type="evidence" value="ECO:0007669"/>
    <property type="project" value="InterPro"/>
</dbReference>
<reference evidence="7 8" key="1">
    <citation type="journal article" date="2020" name="Genome Biol. Evol.">
        <title>Comparative genomics of strictly vertically transmitted, feminizing microsporidia endosymbionts of amphipod crustaceans.</title>
        <authorList>
            <person name="Cormier A."/>
            <person name="Chebbi M.A."/>
            <person name="Giraud I."/>
            <person name="Wattier R."/>
            <person name="Teixeira M."/>
            <person name="Gilbert C."/>
            <person name="Rigaud T."/>
            <person name="Cordaux R."/>
        </authorList>
    </citation>
    <scope>NUCLEOTIDE SEQUENCE [LARGE SCALE GENOMIC DNA]</scope>
    <source>
        <strain evidence="7 8">Ou3-Ou53</strain>
    </source>
</reference>
<dbReference type="AlphaFoldDB" id="A0A9P6L045"/>
<dbReference type="GO" id="GO:0006364">
    <property type="term" value="P:rRNA processing"/>
    <property type="evidence" value="ECO:0007669"/>
    <property type="project" value="UniProtKB-KW"/>
</dbReference>
<dbReference type="OrthoDB" id="445326at2759"/>
<evidence type="ECO:0000256" key="6">
    <source>
        <dbReference type="ARBA" id="ARBA00029455"/>
    </source>
</evidence>
<dbReference type="EMBL" id="SBJO01000042">
    <property type="protein sequence ID" value="KAF9764053.1"/>
    <property type="molecule type" value="Genomic_DNA"/>
</dbReference>
<comment type="similarity">
    <text evidence="6">Belongs to the MPP10 family.</text>
</comment>
<comment type="subcellular location">
    <subcellularLocation>
        <location evidence="1">Nucleus</location>
        <location evidence="1">Nucleolus</location>
    </subcellularLocation>
</comment>
<keyword evidence="2" id="KW-0690">Ribosome biogenesis</keyword>
<dbReference type="GO" id="GO:0034457">
    <property type="term" value="C:Mpp10 complex"/>
    <property type="evidence" value="ECO:0007669"/>
    <property type="project" value="InterPro"/>
</dbReference>
<proteinExistence type="inferred from homology"/>